<dbReference type="STRING" id="1619313.EM595_1253"/>
<evidence type="ECO:0000256" key="1">
    <source>
        <dbReference type="SAM" id="Phobius"/>
    </source>
</evidence>
<organism evidence="2 3">
    <name type="scientific">Duffyella gerundensis</name>
    <dbReference type="NCBI Taxonomy" id="1619313"/>
    <lineage>
        <taxon>Bacteria</taxon>
        <taxon>Pseudomonadati</taxon>
        <taxon>Pseudomonadota</taxon>
        <taxon>Gammaproteobacteria</taxon>
        <taxon>Enterobacterales</taxon>
        <taxon>Erwiniaceae</taxon>
        <taxon>Duffyella</taxon>
    </lineage>
</organism>
<dbReference type="Proteomes" id="UP000059419">
    <property type="component" value="Chromosome 1"/>
</dbReference>
<dbReference type="RefSeq" id="WP_067429120.1">
    <property type="nucleotide sequence ID" value="NZ_CP072598.1"/>
</dbReference>
<dbReference type="Pfam" id="PF10767">
    <property type="entry name" value="YbjO_DH-like"/>
    <property type="match status" value="1"/>
</dbReference>
<keyword evidence="1" id="KW-1133">Transmembrane helix</keyword>
<dbReference type="EMBL" id="LN907827">
    <property type="protein sequence ID" value="CUU23487.1"/>
    <property type="molecule type" value="Genomic_DNA"/>
</dbReference>
<keyword evidence="3" id="KW-1185">Reference proteome</keyword>
<proteinExistence type="predicted"/>
<evidence type="ECO:0000313" key="2">
    <source>
        <dbReference type="EMBL" id="CUU23487.1"/>
    </source>
</evidence>
<keyword evidence="1" id="KW-0472">Membrane</keyword>
<feature type="transmembrane region" description="Helical" evidence="1">
    <location>
        <begin position="88"/>
        <end position="109"/>
    </location>
</feature>
<gene>
    <name evidence="2" type="ORF">EM595_1253</name>
</gene>
<accession>A0A0U5L0X0</accession>
<keyword evidence="1" id="KW-0812">Transmembrane</keyword>
<feature type="transmembrane region" description="Helical" evidence="1">
    <location>
        <begin position="15"/>
        <end position="37"/>
    </location>
</feature>
<dbReference type="KEGG" id="ege:EM595_1253"/>
<dbReference type="OrthoDB" id="6546659at2"/>
<protein>
    <submittedName>
        <fullName evidence="2">Membrane protein</fullName>
    </submittedName>
</protein>
<name>A0A0U5L0X0_9GAMM</name>
<sequence>MSETFKTAPLHDAPVPVMIAGIAILATRTLGVAMLFHELGFQEIASFVHRSAQAWDSTLIFIASQLLFCIELRCAFMLMRGANRGRWGYALTQAIVLSYMVVASLGWVYPEIFSISGENDAEIVHRVLLQKLPDLLVLILLFVPASSRQYFRP</sequence>
<dbReference type="AlphaFoldDB" id="A0A0U5L0X0"/>
<dbReference type="GeneID" id="84613712"/>
<reference evidence="3" key="1">
    <citation type="submission" date="2015-11" db="EMBL/GenBank/DDBJ databases">
        <authorList>
            <person name="Blom J."/>
        </authorList>
    </citation>
    <scope>NUCLEOTIDE SEQUENCE [LARGE SCALE GENOMIC DNA]</scope>
</reference>
<evidence type="ECO:0000313" key="3">
    <source>
        <dbReference type="Proteomes" id="UP000059419"/>
    </source>
</evidence>
<dbReference type="PATRIC" id="fig|1619313.3.peg.1297"/>
<dbReference type="InterPro" id="IPR019703">
    <property type="entry name" value="YbjO_DH-like"/>
</dbReference>